<evidence type="ECO:0008006" key="3">
    <source>
        <dbReference type="Google" id="ProtNLM"/>
    </source>
</evidence>
<keyword evidence="2" id="KW-1185">Reference proteome</keyword>
<organism evidence="1 2">
    <name type="scientific">Ilyodon furcidens</name>
    <name type="common">goldbreast splitfin</name>
    <dbReference type="NCBI Taxonomy" id="33524"/>
    <lineage>
        <taxon>Eukaryota</taxon>
        <taxon>Metazoa</taxon>
        <taxon>Chordata</taxon>
        <taxon>Craniata</taxon>
        <taxon>Vertebrata</taxon>
        <taxon>Euteleostomi</taxon>
        <taxon>Actinopterygii</taxon>
        <taxon>Neopterygii</taxon>
        <taxon>Teleostei</taxon>
        <taxon>Neoteleostei</taxon>
        <taxon>Acanthomorphata</taxon>
        <taxon>Ovalentaria</taxon>
        <taxon>Atherinomorphae</taxon>
        <taxon>Cyprinodontiformes</taxon>
        <taxon>Goodeidae</taxon>
        <taxon>Ilyodon</taxon>
    </lineage>
</organism>
<evidence type="ECO:0000313" key="2">
    <source>
        <dbReference type="Proteomes" id="UP001482620"/>
    </source>
</evidence>
<reference evidence="1 2" key="1">
    <citation type="submission" date="2021-06" db="EMBL/GenBank/DDBJ databases">
        <authorList>
            <person name="Palmer J.M."/>
        </authorList>
    </citation>
    <scope>NUCLEOTIDE SEQUENCE [LARGE SCALE GENOMIC DNA]</scope>
    <source>
        <strain evidence="2">if_2019</strain>
        <tissue evidence="1">Muscle</tissue>
    </source>
</reference>
<evidence type="ECO:0000313" key="1">
    <source>
        <dbReference type="EMBL" id="MEQ2226968.1"/>
    </source>
</evidence>
<dbReference type="Proteomes" id="UP001482620">
    <property type="component" value="Unassembled WGS sequence"/>
</dbReference>
<protein>
    <recommendedName>
        <fullName evidence="3">MHC class I antigen</fullName>
    </recommendedName>
</protein>
<accession>A0ABV0T272</accession>
<gene>
    <name evidence="1" type="ORF">ILYODFUR_032778</name>
</gene>
<dbReference type="EMBL" id="JAHRIQ010016998">
    <property type="protein sequence ID" value="MEQ2226968.1"/>
    <property type="molecule type" value="Genomic_DNA"/>
</dbReference>
<sequence length="56" mass="6741">FLAPNSPGNPDFSNEARTLLSSYYKESWDRDDRQHLRHHLEKWIHSILPRWPTNNP</sequence>
<comment type="caution">
    <text evidence="1">The sequence shown here is derived from an EMBL/GenBank/DDBJ whole genome shotgun (WGS) entry which is preliminary data.</text>
</comment>
<proteinExistence type="predicted"/>
<feature type="non-terminal residue" evidence="1">
    <location>
        <position position="1"/>
    </location>
</feature>
<name>A0ABV0T272_9TELE</name>